<comment type="caution">
    <text evidence="8">The sequence shown here is derived from an EMBL/GenBank/DDBJ whole genome shotgun (WGS) entry which is preliminary data.</text>
</comment>
<evidence type="ECO:0000313" key="8">
    <source>
        <dbReference type="EMBL" id="TQM11656.1"/>
    </source>
</evidence>
<dbReference type="Gene3D" id="3.40.50.720">
    <property type="entry name" value="NAD(P)-binding Rossmann-like Domain"/>
    <property type="match status" value="2"/>
</dbReference>
<dbReference type="GO" id="GO:0051287">
    <property type="term" value="F:NAD binding"/>
    <property type="evidence" value="ECO:0007669"/>
    <property type="project" value="InterPro"/>
</dbReference>
<evidence type="ECO:0000313" key="9">
    <source>
        <dbReference type="Proteomes" id="UP000315677"/>
    </source>
</evidence>
<sequence>MTTSDKVELAVIGRQRPAVIEALSAEFTLHEVSLDDVAGSLGPAAERIRGALSNPMIGLSAATMDALPKLEITTLFGVGLERTDLVAARERGIVVTTTPVLYEDVADTAVVLAMDVARKITSGDRWVRAGKWAAGGQAASGKRFSGKRAGILGMGRIGRMLAKRLEAFDMEIAYYDPRPAPDVDYTLHPTSVELARESDFLFLCAAGGPGVGHVVDADTLAALGPEGIFVNVARGWLVDEAALVDVVTTGTIAGAGLDVFSDEPNVPAALVESENVVLLPHIASNTFETRDDMDRCVIENMRSWFSTGKAITPVPAPVQ</sequence>
<proteinExistence type="inferred from homology"/>
<dbReference type="InterPro" id="IPR050223">
    <property type="entry name" value="D-isomer_2-hydroxyacid_DH"/>
</dbReference>
<dbReference type="SUPFAM" id="SSF52283">
    <property type="entry name" value="Formate/glycerate dehydrogenase catalytic domain-like"/>
    <property type="match status" value="1"/>
</dbReference>
<dbReference type="GO" id="GO:0016618">
    <property type="term" value="F:hydroxypyruvate reductase [NAD(P)H] activity"/>
    <property type="evidence" value="ECO:0007669"/>
    <property type="project" value="TreeGrafter"/>
</dbReference>
<dbReference type="InterPro" id="IPR006140">
    <property type="entry name" value="D-isomer_DH_NAD-bd"/>
</dbReference>
<evidence type="ECO:0000256" key="3">
    <source>
        <dbReference type="ARBA" id="ARBA00023002"/>
    </source>
</evidence>
<dbReference type="GO" id="GO:0030267">
    <property type="term" value="F:glyoxylate reductase (NADPH) activity"/>
    <property type="evidence" value="ECO:0007669"/>
    <property type="project" value="TreeGrafter"/>
</dbReference>
<dbReference type="PANTHER" id="PTHR10996">
    <property type="entry name" value="2-HYDROXYACID DEHYDROGENASE-RELATED"/>
    <property type="match status" value="1"/>
</dbReference>
<evidence type="ECO:0000256" key="1">
    <source>
        <dbReference type="ARBA" id="ARBA00005854"/>
    </source>
</evidence>
<dbReference type="EMBL" id="VFPA01000002">
    <property type="protein sequence ID" value="TQM11656.1"/>
    <property type="molecule type" value="Genomic_DNA"/>
</dbReference>
<dbReference type="GO" id="GO:0005829">
    <property type="term" value="C:cytosol"/>
    <property type="evidence" value="ECO:0007669"/>
    <property type="project" value="TreeGrafter"/>
</dbReference>
<dbReference type="AlphaFoldDB" id="A0A543DQQ8"/>
<dbReference type="InterPro" id="IPR006139">
    <property type="entry name" value="D-isomer_2_OHA_DH_cat_dom"/>
</dbReference>
<dbReference type="SUPFAM" id="SSF51735">
    <property type="entry name" value="NAD(P)-binding Rossmann-fold domains"/>
    <property type="match status" value="1"/>
</dbReference>
<evidence type="ECO:0000256" key="2">
    <source>
        <dbReference type="ARBA" id="ARBA00022857"/>
    </source>
</evidence>
<dbReference type="CDD" id="cd12156">
    <property type="entry name" value="HPPR"/>
    <property type="match status" value="1"/>
</dbReference>
<dbReference type="Pfam" id="PF02826">
    <property type="entry name" value="2-Hacid_dh_C"/>
    <property type="match status" value="1"/>
</dbReference>
<evidence type="ECO:0000256" key="5">
    <source>
        <dbReference type="RuleBase" id="RU003719"/>
    </source>
</evidence>
<feature type="domain" description="D-isomer specific 2-hydroxyacid dehydrogenase catalytic" evidence="6">
    <location>
        <begin position="16"/>
        <end position="314"/>
    </location>
</feature>
<dbReference type="Proteomes" id="UP000315677">
    <property type="component" value="Unassembled WGS sequence"/>
</dbReference>
<name>A0A543DQQ8_9PSEU</name>
<evidence type="ECO:0000259" key="6">
    <source>
        <dbReference type="Pfam" id="PF00389"/>
    </source>
</evidence>
<dbReference type="RefSeq" id="WP_211366716.1">
    <property type="nucleotide sequence ID" value="NZ_VFPA01000002.1"/>
</dbReference>
<dbReference type="InterPro" id="IPR036291">
    <property type="entry name" value="NAD(P)-bd_dom_sf"/>
</dbReference>
<protein>
    <submittedName>
        <fullName evidence="8">Lactate dehydrogenase-like 2-hydroxyacid dehydrogenase</fullName>
    </submittedName>
</protein>
<reference evidence="8 9" key="1">
    <citation type="submission" date="2019-06" db="EMBL/GenBank/DDBJ databases">
        <title>Sequencing the genomes of 1000 actinobacteria strains.</title>
        <authorList>
            <person name="Klenk H.-P."/>
        </authorList>
    </citation>
    <scope>NUCLEOTIDE SEQUENCE [LARGE SCALE GENOMIC DNA]</scope>
    <source>
        <strain evidence="8 9">DSM 45301</strain>
    </source>
</reference>
<dbReference type="FunFam" id="3.40.50.720:FF:000213">
    <property type="entry name" value="Putative 2-hydroxyacid dehydrogenase"/>
    <property type="match status" value="1"/>
</dbReference>
<comment type="similarity">
    <text evidence="1 5">Belongs to the D-isomer specific 2-hydroxyacid dehydrogenase family.</text>
</comment>
<dbReference type="Pfam" id="PF00389">
    <property type="entry name" value="2-Hacid_dh"/>
    <property type="match status" value="1"/>
</dbReference>
<keyword evidence="2" id="KW-0521">NADP</keyword>
<keyword evidence="4" id="KW-0520">NAD</keyword>
<keyword evidence="9" id="KW-1185">Reference proteome</keyword>
<organism evidence="8 9">
    <name type="scientific">Pseudonocardia kunmingensis</name>
    <dbReference type="NCBI Taxonomy" id="630975"/>
    <lineage>
        <taxon>Bacteria</taxon>
        <taxon>Bacillati</taxon>
        <taxon>Actinomycetota</taxon>
        <taxon>Actinomycetes</taxon>
        <taxon>Pseudonocardiales</taxon>
        <taxon>Pseudonocardiaceae</taxon>
        <taxon>Pseudonocardia</taxon>
    </lineage>
</organism>
<dbReference type="PANTHER" id="PTHR10996:SF178">
    <property type="entry name" value="2-HYDROXYACID DEHYDROGENASE YGL185C-RELATED"/>
    <property type="match status" value="1"/>
</dbReference>
<keyword evidence="3 5" id="KW-0560">Oxidoreductase</keyword>
<feature type="domain" description="D-isomer specific 2-hydroxyacid dehydrogenase NAD-binding" evidence="7">
    <location>
        <begin position="111"/>
        <end position="283"/>
    </location>
</feature>
<accession>A0A543DQQ8</accession>
<evidence type="ECO:0000256" key="4">
    <source>
        <dbReference type="ARBA" id="ARBA00023027"/>
    </source>
</evidence>
<gene>
    <name evidence="8" type="ORF">FB558_4224</name>
</gene>
<evidence type="ECO:0000259" key="7">
    <source>
        <dbReference type="Pfam" id="PF02826"/>
    </source>
</evidence>